<feature type="domain" description="C2H2-type" evidence="12">
    <location>
        <begin position="280"/>
        <end position="301"/>
    </location>
</feature>
<keyword evidence="9" id="KW-0539">Nucleus</keyword>
<dbReference type="InterPro" id="IPR036236">
    <property type="entry name" value="Znf_C2H2_sf"/>
</dbReference>
<dbReference type="EMBL" id="BGPR01005286">
    <property type="protein sequence ID" value="GBN08709.1"/>
    <property type="molecule type" value="Genomic_DNA"/>
</dbReference>
<dbReference type="SUPFAM" id="SSF57667">
    <property type="entry name" value="beta-beta-alpha zinc fingers"/>
    <property type="match status" value="1"/>
</dbReference>
<evidence type="ECO:0000256" key="3">
    <source>
        <dbReference type="ARBA" id="ARBA00022737"/>
    </source>
</evidence>
<dbReference type="SMART" id="SM00355">
    <property type="entry name" value="ZnF_C2H2"/>
    <property type="match status" value="3"/>
</dbReference>
<keyword evidence="6" id="KW-0805">Transcription regulation</keyword>
<dbReference type="PROSITE" id="PS00028">
    <property type="entry name" value="ZINC_FINGER_C2H2_1"/>
    <property type="match status" value="1"/>
</dbReference>
<sequence>MSESRNLVEFIKQSESSKSTHGNEQRHFNSVIASEATNLFGIFDFSSEGMKRGADNNNHVNTLVVPDEISQAVFFRADGNQSNQSEDLSSMNVPGWSNLRPMPQRKRKNTSFGANTNTCKMKEKSSAFISRWKESYLDSISASPTCIERDGNNAEVQKWKYCSKIKSISAKFTQIDDRSTREIANNSIALGSDADAVSVAGPLGIHTESHRTGKEKRLVCDACGRVFGKRKDFSYKHNLKTHHRTHTGEKPFVCPKCDKRFTQQSNLTTHLRTHTGKKPFACPRCEKKFGQKSHLDNHYIA</sequence>
<feature type="compositionally biased region" description="Polar residues" evidence="11">
    <location>
        <begin position="81"/>
        <end position="92"/>
    </location>
</feature>
<evidence type="ECO:0000256" key="7">
    <source>
        <dbReference type="ARBA" id="ARBA00023125"/>
    </source>
</evidence>
<proteinExistence type="predicted"/>
<organism evidence="13 14">
    <name type="scientific">Araneus ventricosus</name>
    <name type="common">Orbweaver spider</name>
    <name type="synonym">Epeira ventricosa</name>
    <dbReference type="NCBI Taxonomy" id="182803"/>
    <lineage>
        <taxon>Eukaryota</taxon>
        <taxon>Metazoa</taxon>
        <taxon>Ecdysozoa</taxon>
        <taxon>Arthropoda</taxon>
        <taxon>Chelicerata</taxon>
        <taxon>Arachnida</taxon>
        <taxon>Araneae</taxon>
        <taxon>Araneomorphae</taxon>
        <taxon>Entelegynae</taxon>
        <taxon>Araneoidea</taxon>
        <taxon>Araneidae</taxon>
        <taxon>Araneus</taxon>
    </lineage>
</organism>
<evidence type="ECO:0000256" key="6">
    <source>
        <dbReference type="ARBA" id="ARBA00023015"/>
    </source>
</evidence>
<name>A0A4Y2L2R5_ARAVE</name>
<dbReference type="FunFam" id="3.30.160.60:FF:001049">
    <property type="entry name" value="zinc finger protein 319"/>
    <property type="match status" value="1"/>
</dbReference>
<dbReference type="InterPro" id="IPR013087">
    <property type="entry name" value="Znf_C2H2_type"/>
</dbReference>
<keyword evidence="8" id="KW-0804">Transcription</keyword>
<gene>
    <name evidence="13" type="primary">ZNF316_0</name>
    <name evidence="13" type="ORF">AVEN_33685_1</name>
</gene>
<dbReference type="PROSITE" id="PS50157">
    <property type="entry name" value="ZINC_FINGER_C2H2_2"/>
    <property type="match status" value="3"/>
</dbReference>
<evidence type="ECO:0000256" key="9">
    <source>
        <dbReference type="ARBA" id="ARBA00023242"/>
    </source>
</evidence>
<comment type="subcellular location">
    <subcellularLocation>
        <location evidence="1">Nucleus</location>
    </subcellularLocation>
</comment>
<evidence type="ECO:0000313" key="14">
    <source>
        <dbReference type="Proteomes" id="UP000499080"/>
    </source>
</evidence>
<evidence type="ECO:0000313" key="13">
    <source>
        <dbReference type="EMBL" id="GBN08709.1"/>
    </source>
</evidence>
<comment type="caution">
    <text evidence="13">The sequence shown here is derived from an EMBL/GenBank/DDBJ whole genome shotgun (WGS) entry which is preliminary data.</text>
</comment>
<accession>A0A4Y2L2R5</accession>
<keyword evidence="5" id="KW-0862">Zinc</keyword>
<feature type="domain" description="C2H2-type" evidence="12">
    <location>
        <begin position="221"/>
        <end position="251"/>
    </location>
</feature>
<keyword evidence="7" id="KW-0238">DNA-binding</keyword>
<protein>
    <submittedName>
        <fullName evidence="13">Zinc finger protein 316</fullName>
    </submittedName>
</protein>
<evidence type="ECO:0000256" key="1">
    <source>
        <dbReference type="ARBA" id="ARBA00004123"/>
    </source>
</evidence>
<evidence type="ECO:0000259" key="12">
    <source>
        <dbReference type="PROSITE" id="PS50157"/>
    </source>
</evidence>
<dbReference type="AlphaFoldDB" id="A0A4Y2L2R5"/>
<dbReference type="GO" id="GO:0005634">
    <property type="term" value="C:nucleus"/>
    <property type="evidence" value="ECO:0007669"/>
    <property type="project" value="UniProtKB-SubCell"/>
</dbReference>
<feature type="region of interest" description="Disordered" evidence="11">
    <location>
        <begin position="1"/>
        <end position="25"/>
    </location>
</feature>
<feature type="domain" description="C2H2-type" evidence="12">
    <location>
        <begin position="252"/>
        <end position="279"/>
    </location>
</feature>
<evidence type="ECO:0000256" key="5">
    <source>
        <dbReference type="ARBA" id="ARBA00022833"/>
    </source>
</evidence>
<keyword evidence="14" id="KW-1185">Reference proteome</keyword>
<dbReference type="GO" id="GO:0000978">
    <property type="term" value="F:RNA polymerase II cis-regulatory region sequence-specific DNA binding"/>
    <property type="evidence" value="ECO:0007669"/>
    <property type="project" value="TreeGrafter"/>
</dbReference>
<dbReference type="GO" id="GO:0000981">
    <property type="term" value="F:DNA-binding transcription factor activity, RNA polymerase II-specific"/>
    <property type="evidence" value="ECO:0007669"/>
    <property type="project" value="TreeGrafter"/>
</dbReference>
<evidence type="ECO:0000256" key="10">
    <source>
        <dbReference type="PROSITE-ProRule" id="PRU00042"/>
    </source>
</evidence>
<dbReference type="Proteomes" id="UP000499080">
    <property type="component" value="Unassembled WGS sequence"/>
</dbReference>
<dbReference type="PANTHER" id="PTHR23235">
    <property type="entry name" value="KRUEPPEL-LIKE TRANSCRIPTION FACTOR"/>
    <property type="match status" value="1"/>
</dbReference>
<dbReference type="Pfam" id="PF00096">
    <property type="entry name" value="zf-C2H2"/>
    <property type="match status" value="1"/>
</dbReference>
<keyword evidence="4 10" id="KW-0863">Zinc-finger</keyword>
<keyword evidence="3" id="KW-0677">Repeat</keyword>
<dbReference type="FunFam" id="3.30.160.60:FF:000322">
    <property type="entry name" value="GDNF-inducible zinc finger protein 1"/>
    <property type="match status" value="1"/>
</dbReference>
<dbReference type="PANTHER" id="PTHR23235:SF142">
    <property type="entry name" value="ZINC FINGER PROTEIN 384"/>
    <property type="match status" value="1"/>
</dbReference>
<evidence type="ECO:0000256" key="11">
    <source>
        <dbReference type="SAM" id="MobiDB-lite"/>
    </source>
</evidence>
<feature type="region of interest" description="Disordered" evidence="11">
    <location>
        <begin position="81"/>
        <end position="116"/>
    </location>
</feature>
<dbReference type="GO" id="GO:0008270">
    <property type="term" value="F:zinc ion binding"/>
    <property type="evidence" value="ECO:0007669"/>
    <property type="project" value="UniProtKB-KW"/>
</dbReference>
<dbReference type="Gene3D" id="3.30.160.60">
    <property type="entry name" value="Classic Zinc Finger"/>
    <property type="match status" value="3"/>
</dbReference>
<reference evidence="13 14" key="1">
    <citation type="journal article" date="2019" name="Sci. Rep.">
        <title>Orb-weaving spider Araneus ventricosus genome elucidates the spidroin gene catalogue.</title>
        <authorList>
            <person name="Kono N."/>
            <person name="Nakamura H."/>
            <person name="Ohtoshi R."/>
            <person name="Moran D.A.P."/>
            <person name="Shinohara A."/>
            <person name="Yoshida Y."/>
            <person name="Fujiwara M."/>
            <person name="Mori M."/>
            <person name="Tomita M."/>
            <person name="Arakawa K."/>
        </authorList>
    </citation>
    <scope>NUCLEOTIDE SEQUENCE [LARGE SCALE GENOMIC DNA]</scope>
</reference>
<evidence type="ECO:0000256" key="2">
    <source>
        <dbReference type="ARBA" id="ARBA00022723"/>
    </source>
</evidence>
<evidence type="ECO:0000256" key="4">
    <source>
        <dbReference type="ARBA" id="ARBA00022771"/>
    </source>
</evidence>
<keyword evidence="2" id="KW-0479">Metal-binding</keyword>
<evidence type="ECO:0000256" key="8">
    <source>
        <dbReference type="ARBA" id="ARBA00023163"/>
    </source>
</evidence>